<dbReference type="Proteomes" id="UP000238304">
    <property type="component" value="Chromosome"/>
</dbReference>
<dbReference type="SUPFAM" id="SSF56059">
    <property type="entry name" value="Glutathione synthetase ATP-binding domain-like"/>
    <property type="match status" value="1"/>
</dbReference>
<gene>
    <name evidence="1" type="ORF">C4H11_05020</name>
</gene>
<keyword evidence="2" id="KW-1185">Reference proteome</keyword>
<reference evidence="1 2" key="1">
    <citation type="submission" date="2018-02" db="EMBL/GenBank/DDBJ databases">
        <authorList>
            <person name="Holder M.E."/>
            <person name="Ajami N.J."/>
            <person name="Petrosino J.F."/>
        </authorList>
    </citation>
    <scope>NUCLEOTIDE SEQUENCE [LARGE SCALE GENOMIC DNA]</scope>
    <source>
        <strain evidence="1 2">ATCC 33285</strain>
    </source>
</reference>
<evidence type="ECO:0000313" key="1">
    <source>
        <dbReference type="EMBL" id="AVM52387.1"/>
    </source>
</evidence>
<evidence type="ECO:0000313" key="2">
    <source>
        <dbReference type="Proteomes" id="UP000238304"/>
    </source>
</evidence>
<name>A0ABM6T6B3_9BACE</name>
<dbReference type="RefSeq" id="WP_106040715.1">
    <property type="nucleotide sequence ID" value="NZ_CP027231.1"/>
</dbReference>
<protein>
    <recommendedName>
        <fullName evidence="3">ATP-grasp domain-containing protein</fullName>
    </recommendedName>
</protein>
<proteinExistence type="predicted"/>
<organism evidence="1 2">
    <name type="scientific">Bacteroides zoogleoformans</name>
    <dbReference type="NCBI Taxonomy" id="28119"/>
    <lineage>
        <taxon>Bacteria</taxon>
        <taxon>Pseudomonadati</taxon>
        <taxon>Bacteroidota</taxon>
        <taxon>Bacteroidia</taxon>
        <taxon>Bacteroidales</taxon>
        <taxon>Bacteroidaceae</taxon>
        <taxon>Bacteroides</taxon>
    </lineage>
</organism>
<sequence length="392" mass="44207">MKLYLFNPDADMALGNNEENYMAPAAICRMAEDLALLPVWYAEPGSAVLAPSAYNTDFLKQVEEMFRPDVKLLTLPELAICKDVQVMPWGWNPAICKRLLKAGVPACRLPVAEQLAAYRRLSSRERAMEVLKHFMSLQPEGCCGESHRLATTADCREFVLKHDACVLKMPWSGSGKGLNWCKSIFTKSIEGWCERIIREQGFVSGEPLYHKVEDFAMEFCSDGCGKVSFVGYSLFLTNKSGAYSGNLLMASPEIEKRMAGYVSGQLLHDVRNRLCKILSEQYGATYQGYLGVDMMVCLLQDGRYAVHPCVEVNMRMNMGVFSLLFHEYFMASERTGLFTIEYFLSNEALRKQHEQDRLQHPVVVKDGKLVSGYLPLVPVTARSSYRAYVQVD</sequence>
<evidence type="ECO:0008006" key="3">
    <source>
        <dbReference type="Google" id="ProtNLM"/>
    </source>
</evidence>
<accession>A0ABM6T6B3</accession>
<dbReference type="EMBL" id="CP027231">
    <property type="protein sequence ID" value="AVM52387.1"/>
    <property type="molecule type" value="Genomic_DNA"/>
</dbReference>